<organism evidence="5 6">
    <name type="scientific">Ureaplasma diversum</name>
    <dbReference type="NCBI Taxonomy" id="42094"/>
    <lineage>
        <taxon>Bacteria</taxon>
        <taxon>Bacillati</taxon>
        <taxon>Mycoplasmatota</taxon>
        <taxon>Mycoplasmoidales</taxon>
        <taxon>Mycoplasmoidaceae</taxon>
        <taxon>Ureaplasma</taxon>
    </lineage>
</organism>
<dbReference type="HOGENOM" id="CLU_836637_0_0_14"/>
<keyword evidence="3" id="KW-0732">Signal</keyword>
<evidence type="ECO:0000313" key="5">
    <source>
        <dbReference type="EMBL" id="AJQ45192.1"/>
    </source>
</evidence>
<feature type="domain" description="Protein G-related albumin-binding (GA) module" evidence="4">
    <location>
        <begin position="188"/>
        <end position="243"/>
    </location>
</feature>
<accession>A0A0C5RL82</accession>
<dbReference type="RefSeq" id="WP_208895129.1">
    <property type="nucleotide sequence ID" value="NZ_CP009770.1"/>
</dbReference>
<feature type="coiled-coil region" evidence="1">
    <location>
        <begin position="240"/>
        <end position="275"/>
    </location>
</feature>
<evidence type="ECO:0000259" key="4">
    <source>
        <dbReference type="Pfam" id="PF01468"/>
    </source>
</evidence>
<name>A0A0C5RL82_9BACT</name>
<evidence type="ECO:0000256" key="3">
    <source>
        <dbReference type="SAM" id="SignalP"/>
    </source>
</evidence>
<keyword evidence="1" id="KW-0175">Coiled coil</keyword>
<proteinExistence type="predicted"/>
<dbReference type="Proteomes" id="UP000032261">
    <property type="component" value="Chromosome"/>
</dbReference>
<dbReference type="AlphaFoldDB" id="A0A0C5RL82"/>
<evidence type="ECO:0000256" key="2">
    <source>
        <dbReference type="SAM" id="MobiDB-lite"/>
    </source>
</evidence>
<evidence type="ECO:0000313" key="6">
    <source>
        <dbReference type="Proteomes" id="UP000032261"/>
    </source>
</evidence>
<feature type="compositionally biased region" description="Basic and acidic residues" evidence="2">
    <location>
        <begin position="185"/>
        <end position="202"/>
    </location>
</feature>
<sequence>MSKFKNKKALALSVGAIMAGVSVIGIVAACAPTKAKPNKPTEKKVEQPQTGGNQSSNPGSGSTTAGSKQGSETGGSTNTNPETGSTTNTTKQGSENSGTTNSSGGSTNTNPGSGNSSNPGNQGSQNGGSTEGSNGSTNTNPGTGGENNGSQSGETPDSSNSSTNTNPGTGGENSGSQNGGSTENTKNKELENKKKEIKEKISKLPYLSEADKKSFNDQVDTITDPSKANELDTIFTKAQKKDNEEKVKKEEAEKAKAFETKKNEAKDAITKLNSLLTSDKEKYKENIDAVVKIEEAQKIDQIVKEATIKIMYVKTNSLQLKLYLKCLMIITI</sequence>
<feature type="signal peptide" evidence="3">
    <location>
        <begin position="1"/>
        <end position="24"/>
    </location>
</feature>
<feature type="compositionally biased region" description="Low complexity" evidence="2">
    <location>
        <begin position="174"/>
        <end position="184"/>
    </location>
</feature>
<reference evidence="5 6" key="1">
    <citation type="journal article" date="2015" name="Genome Announc.">
        <title>Genome Sequence of Ureaplasma diversum Strain ATCC 49782.</title>
        <authorList>
            <person name="Marques L.M."/>
            <person name="Guimaraes A.M."/>
            <person name="Martins H.B."/>
            <person name="Rezende I.S."/>
            <person name="Barbosa M.S."/>
            <person name="Campos G.B."/>
            <person name="do Nascimento N.C."/>
            <person name="Dos Santos A.P."/>
            <person name="Amorim A.T."/>
            <person name="Santos V.M."/>
            <person name="Messick J.B."/>
            <person name="Timenetsky J."/>
        </authorList>
    </citation>
    <scope>NUCLEOTIDE SEQUENCE [LARGE SCALE GENOMIC DNA]</scope>
    <source>
        <strain evidence="5 6">ATCC 49782</strain>
    </source>
</reference>
<dbReference type="InterPro" id="IPR002988">
    <property type="entry name" value="GA_module"/>
</dbReference>
<dbReference type="Gene3D" id="1.20.5.420">
    <property type="entry name" value="Immunoglobulin FC, subunit C"/>
    <property type="match status" value="1"/>
</dbReference>
<feature type="compositionally biased region" description="Low complexity" evidence="2">
    <location>
        <begin position="74"/>
        <end position="124"/>
    </location>
</feature>
<gene>
    <name evidence="5" type="ORF">JM47_00855</name>
</gene>
<protein>
    <recommendedName>
        <fullName evidence="4">Protein G-related albumin-binding (GA) module domain-containing protein</fullName>
    </recommendedName>
</protein>
<feature type="compositionally biased region" description="Low complexity" evidence="2">
    <location>
        <begin position="131"/>
        <end position="141"/>
    </location>
</feature>
<dbReference type="KEGG" id="ude:JM47_00855"/>
<dbReference type="Pfam" id="PF01468">
    <property type="entry name" value="GA"/>
    <property type="match status" value="2"/>
</dbReference>
<feature type="chain" id="PRO_5002182531" description="Protein G-related albumin-binding (GA) module domain-containing protein" evidence="3">
    <location>
        <begin position="25"/>
        <end position="332"/>
    </location>
</feature>
<dbReference type="PROSITE" id="PS51257">
    <property type="entry name" value="PROKAR_LIPOPROTEIN"/>
    <property type="match status" value="1"/>
</dbReference>
<feature type="domain" description="Protein G-related albumin-binding (GA) module" evidence="4">
    <location>
        <begin position="258"/>
        <end position="301"/>
    </location>
</feature>
<dbReference type="EMBL" id="CP009770">
    <property type="protein sequence ID" value="AJQ45192.1"/>
    <property type="molecule type" value="Genomic_DNA"/>
</dbReference>
<feature type="compositionally biased region" description="Low complexity" evidence="2">
    <location>
        <begin position="49"/>
        <end position="64"/>
    </location>
</feature>
<evidence type="ECO:0000256" key="1">
    <source>
        <dbReference type="SAM" id="Coils"/>
    </source>
</evidence>
<dbReference type="PATRIC" id="fig|42094.4.peg.159"/>
<feature type="compositionally biased region" description="Low complexity" evidence="2">
    <location>
        <begin position="148"/>
        <end position="167"/>
    </location>
</feature>
<dbReference type="STRING" id="42094.JM47_00855"/>
<feature type="region of interest" description="Disordered" evidence="2">
    <location>
        <begin position="32"/>
        <end position="224"/>
    </location>
</feature>